<name>A0A1H8P283_9FIRM</name>
<dbReference type="RefSeq" id="WP_091743623.1">
    <property type="nucleotide sequence ID" value="NZ_FODY01000001.1"/>
</dbReference>
<dbReference type="STRING" id="112903.SAMN04490178_101310"/>
<evidence type="ECO:0000313" key="2">
    <source>
        <dbReference type="Proteomes" id="UP000198847"/>
    </source>
</evidence>
<evidence type="ECO:0008006" key="3">
    <source>
        <dbReference type="Google" id="ProtNLM"/>
    </source>
</evidence>
<protein>
    <recommendedName>
        <fullName evidence="3">Lipoprotein</fullName>
    </recommendedName>
</protein>
<sequence length="245" mass="26591">MTKNTILMTVITVFLLCALSGCSMLQPAPKPEIGPAGKPLDSLPNPPFNQRFVSPPAELYDLAATAGVIFEGVNKKNWQQAKEGLNNLSTVWEKVQPAIGAKKGVKEANAALGQLTTAIDEETQEQAYETLNKFMGSISDIGKSYKLSPLADIIAVDNAIRSVCFYVEDQDWSKAASKVKALEGTWGQVKTSMESVGILDEIVKGHSAVTQMKDAVNGENKGAFDEQVANINYSMGRIRDFYRGK</sequence>
<dbReference type="EMBL" id="FODY01000001">
    <property type="protein sequence ID" value="SEO35937.1"/>
    <property type="molecule type" value="Genomic_DNA"/>
</dbReference>
<evidence type="ECO:0000313" key="1">
    <source>
        <dbReference type="EMBL" id="SEO35937.1"/>
    </source>
</evidence>
<reference evidence="1 2" key="1">
    <citation type="submission" date="2016-10" db="EMBL/GenBank/DDBJ databases">
        <authorList>
            <person name="de Groot N.N."/>
        </authorList>
    </citation>
    <scope>NUCLEOTIDE SEQUENCE [LARGE SCALE GENOMIC DNA]</scope>
    <source>
        <strain evidence="1 2">DSM 13305</strain>
    </source>
</reference>
<dbReference type="OrthoDB" id="1677161at2"/>
<dbReference type="AlphaFoldDB" id="A0A1H8P283"/>
<organism evidence="1 2">
    <name type="scientific">Propionispora vibrioides</name>
    <dbReference type="NCBI Taxonomy" id="112903"/>
    <lineage>
        <taxon>Bacteria</taxon>
        <taxon>Bacillati</taxon>
        <taxon>Bacillota</taxon>
        <taxon>Negativicutes</taxon>
        <taxon>Selenomonadales</taxon>
        <taxon>Sporomusaceae</taxon>
        <taxon>Propionispora</taxon>
    </lineage>
</organism>
<keyword evidence="2" id="KW-1185">Reference proteome</keyword>
<accession>A0A1H8P283</accession>
<dbReference type="Proteomes" id="UP000198847">
    <property type="component" value="Unassembled WGS sequence"/>
</dbReference>
<dbReference type="PROSITE" id="PS51257">
    <property type="entry name" value="PROKAR_LIPOPROTEIN"/>
    <property type="match status" value="1"/>
</dbReference>
<gene>
    <name evidence="1" type="ORF">SAMN04490178_101310</name>
</gene>
<proteinExistence type="predicted"/>